<dbReference type="SUPFAM" id="SSF55486">
    <property type="entry name" value="Metalloproteases ('zincins'), catalytic domain"/>
    <property type="match status" value="1"/>
</dbReference>
<reference evidence="1 2" key="1">
    <citation type="submission" date="2019-06" db="EMBL/GenBank/DDBJ databases">
        <title>Draft genome of Aliikangiella marina GYP-15.</title>
        <authorList>
            <person name="Wang G."/>
        </authorList>
    </citation>
    <scope>NUCLEOTIDE SEQUENCE [LARGE SCALE GENOMIC DNA]</scope>
    <source>
        <strain evidence="1 2">GYP-15</strain>
    </source>
</reference>
<proteinExistence type="predicted"/>
<evidence type="ECO:0000313" key="1">
    <source>
        <dbReference type="EMBL" id="TQV73580.1"/>
    </source>
</evidence>
<dbReference type="RefSeq" id="WP_142942288.1">
    <property type="nucleotide sequence ID" value="NZ_VIKR01000003.1"/>
</dbReference>
<dbReference type="Proteomes" id="UP000317839">
    <property type="component" value="Unassembled WGS sequence"/>
</dbReference>
<dbReference type="GO" id="GO:0008237">
    <property type="term" value="F:metallopeptidase activity"/>
    <property type="evidence" value="ECO:0007669"/>
    <property type="project" value="InterPro"/>
</dbReference>
<evidence type="ECO:0008006" key="3">
    <source>
        <dbReference type="Google" id="ProtNLM"/>
    </source>
</evidence>
<protein>
    <recommendedName>
        <fullName evidence="3">Peptidase metallopeptidase domain-containing protein</fullName>
    </recommendedName>
</protein>
<gene>
    <name evidence="1" type="ORF">FLL45_11950</name>
</gene>
<dbReference type="EMBL" id="VIKR01000003">
    <property type="protein sequence ID" value="TQV73580.1"/>
    <property type="molecule type" value="Genomic_DNA"/>
</dbReference>
<keyword evidence="2" id="KW-1185">Reference proteome</keyword>
<evidence type="ECO:0000313" key="2">
    <source>
        <dbReference type="Proteomes" id="UP000317839"/>
    </source>
</evidence>
<accession>A0A545T8M9</accession>
<sequence>MSTAFYCQQTGAAVLAKDKMWPKHSQLVVVFLDGTPQQKKLVKKIAPLWLENSSLSFHFYNDFKSAPTETHIRVSFKGTTGSVLGNHGDFSSQQPTLQLAKLNEEDLPENFAKRWILHEFGHALGFEHEFRNPDWPYGNAPIEQQISACYPGMIKLDYSEQQARTKCREINQVLSKYSTNSTIYDEYSIMNYPMEIAQGKNISKKIHARFELSVLDKLAIERWYGK</sequence>
<dbReference type="InterPro" id="IPR024079">
    <property type="entry name" value="MetalloPept_cat_dom_sf"/>
</dbReference>
<comment type="caution">
    <text evidence="1">The sequence shown here is derived from an EMBL/GenBank/DDBJ whole genome shotgun (WGS) entry which is preliminary data.</text>
</comment>
<dbReference type="AlphaFoldDB" id="A0A545T8M9"/>
<dbReference type="OrthoDB" id="3669864at2"/>
<dbReference type="Gene3D" id="3.40.390.10">
    <property type="entry name" value="Collagenase (Catalytic Domain)"/>
    <property type="match status" value="1"/>
</dbReference>
<name>A0A545T8M9_9GAMM</name>
<organism evidence="1 2">
    <name type="scientific">Aliikangiella marina</name>
    <dbReference type="NCBI Taxonomy" id="1712262"/>
    <lineage>
        <taxon>Bacteria</taxon>
        <taxon>Pseudomonadati</taxon>
        <taxon>Pseudomonadota</taxon>
        <taxon>Gammaproteobacteria</taxon>
        <taxon>Oceanospirillales</taxon>
        <taxon>Pleioneaceae</taxon>
        <taxon>Aliikangiella</taxon>
    </lineage>
</organism>